<proteinExistence type="predicted"/>
<gene>
    <name evidence="2" type="ORF">O9H85_29750</name>
</gene>
<keyword evidence="2" id="KW-0328">Glycosyltransferase</keyword>
<dbReference type="PANTHER" id="PTHR45947:SF3">
    <property type="entry name" value="SULFOQUINOVOSYL TRANSFERASE SQD2"/>
    <property type="match status" value="1"/>
</dbReference>
<dbReference type="GO" id="GO:0016757">
    <property type="term" value="F:glycosyltransferase activity"/>
    <property type="evidence" value="ECO:0007669"/>
    <property type="project" value="UniProtKB-KW"/>
</dbReference>
<reference evidence="2 3" key="1">
    <citation type="submission" date="2022-12" db="EMBL/GenBank/DDBJ databases">
        <title>Draft genome sequence of Paenibacillus sp. dW9.</title>
        <authorList>
            <person name="Choi E.-W."/>
            <person name="Kim D.-U."/>
        </authorList>
    </citation>
    <scope>NUCLEOTIDE SEQUENCE [LARGE SCALE GENOMIC DNA]</scope>
    <source>
        <strain evidence="3">dW9</strain>
    </source>
</reference>
<dbReference type="Pfam" id="PF00534">
    <property type="entry name" value="Glycos_transf_1"/>
    <property type="match status" value="1"/>
</dbReference>
<keyword evidence="2" id="KW-0808">Transferase</keyword>
<organism evidence="2 3">
    <name type="scientific">Paenibacillus gyeongsangnamensis</name>
    <dbReference type="NCBI Taxonomy" id="3388067"/>
    <lineage>
        <taxon>Bacteria</taxon>
        <taxon>Bacillati</taxon>
        <taxon>Bacillota</taxon>
        <taxon>Bacilli</taxon>
        <taxon>Bacillales</taxon>
        <taxon>Paenibacillaceae</taxon>
        <taxon>Paenibacillus</taxon>
    </lineage>
</organism>
<evidence type="ECO:0000259" key="1">
    <source>
        <dbReference type="Pfam" id="PF00534"/>
    </source>
</evidence>
<evidence type="ECO:0000313" key="3">
    <source>
        <dbReference type="Proteomes" id="UP001527882"/>
    </source>
</evidence>
<accession>A0ABT4QHZ6</accession>
<sequence length="382" mass="42793">MDRNQNVKIVGFATQGSNGDDENRLKALLSQVPATFYPFEKRKKHLNFWRLLKSIIRDRPNLMVMEGTGIFGGLALIAGNMIAGVPYIVSSGDAVGPFIAKHQPILGPLFLMYEKLLYRRSIGFIGWTPYLAGRALSYGTKYAMTAAGWAPFQHSESERKAFRKQIREKYDIPENHIVVGIVGSLNWSKRIGYCYGYELVQAARRIKRDDITVMIVGDGTGKAQLEQLAGTGPGARVILTGRVPRDQVPMYLSAFDLASLPQSIDQVGNFRYTTKISEYLSVGLPILAGTLPMTYDLYGDWAYRIYGDTPWSETYIRNLADFMEQVTWENVQSKGGGIPRNFPVFDKEAQINAVSEFIVDVLRNETASSFQAIELEKVARSM</sequence>
<dbReference type="PANTHER" id="PTHR45947">
    <property type="entry name" value="SULFOQUINOVOSYL TRANSFERASE SQD2"/>
    <property type="match status" value="1"/>
</dbReference>
<name>A0ABT4QHZ6_9BACL</name>
<feature type="domain" description="Glycosyl transferase family 1" evidence="1">
    <location>
        <begin position="163"/>
        <end position="324"/>
    </location>
</feature>
<dbReference type="SUPFAM" id="SSF53756">
    <property type="entry name" value="UDP-Glycosyltransferase/glycogen phosphorylase"/>
    <property type="match status" value="1"/>
</dbReference>
<dbReference type="Proteomes" id="UP001527882">
    <property type="component" value="Unassembled WGS sequence"/>
</dbReference>
<dbReference type="EMBL" id="JAQAGZ010000024">
    <property type="protein sequence ID" value="MCZ8516499.1"/>
    <property type="molecule type" value="Genomic_DNA"/>
</dbReference>
<dbReference type="EC" id="2.4.-.-" evidence="2"/>
<dbReference type="InterPro" id="IPR001296">
    <property type="entry name" value="Glyco_trans_1"/>
</dbReference>
<dbReference type="InterPro" id="IPR050194">
    <property type="entry name" value="Glycosyltransferase_grp1"/>
</dbReference>
<keyword evidence="3" id="KW-1185">Reference proteome</keyword>
<dbReference type="Gene3D" id="3.40.50.2000">
    <property type="entry name" value="Glycogen Phosphorylase B"/>
    <property type="match status" value="1"/>
</dbReference>
<comment type="caution">
    <text evidence="2">The sequence shown here is derived from an EMBL/GenBank/DDBJ whole genome shotgun (WGS) entry which is preliminary data.</text>
</comment>
<protein>
    <submittedName>
        <fullName evidence="2">Glycosyltransferase</fullName>
        <ecNumber evidence="2">2.4.-.-</ecNumber>
    </submittedName>
</protein>
<dbReference type="RefSeq" id="WP_269885036.1">
    <property type="nucleotide sequence ID" value="NZ_JAQAGZ010000024.1"/>
</dbReference>
<evidence type="ECO:0000313" key="2">
    <source>
        <dbReference type="EMBL" id="MCZ8516499.1"/>
    </source>
</evidence>